<evidence type="ECO:0000313" key="3">
    <source>
        <dbReference type="Proteomes" id="UP000829476"/>
    </source>
</evidence>
<keyword evidence="3" id="KW-1185">Reference proteome</keyword>
<dbReference type="RefSeq" id="WP_242938763.1">
    <property type="nucleotide sequence ID" value="NZ_CP094326.1"/>
</dbReference>
<dbReference type="EMBL" id="CP094326">
    <property type="protein sequence ID" value="UNZ00400.1"/>
    <property type="molecule type" value="Genomic_DNA"/>
</dbReference>
<proteinExistence type="predicted"/>
<dbReference type="InterPro" id="IPR041662">
    <property type="entry name" value="SusD-like_2"/>
</dbReference>
<name>A0ABY3YRL1_9FLAO</name>
<reference evidence="2 3" key="1">
    <citation type="journal article" date="2018" name="Int. J. Syst. Evol. Microbiol.">
        <title>Zhouia spongiae sp. nov., isolated from a marine sponge.</title>
        <authorList>
            <person name="Zhuang L."/>
            <person name="Lin B."/>
            <person name="Qin F."/>
            <person name="Luo L."/>
        </authorList>
    </citation>
    <scope>NUCLEOTIDE SEQUENCE [LARGE SCALE GENOMIC DNA]</scope>
    <source>
        <strain evidence="2 3">HN-Y44</strain>
    </source>
</reference>
<dbReference type="Proteomes" id="UP000829476">
    <property type="component" value="Chromosome"/>
</dbReference>
<dbReference type="SUPFAM" id="SSF48452">
    <property type="entry name" value="TPR-like"/>
    <property type="match status" value="1"/>
</dbReference>
<dbReference type="PROSITE" id="PS51257">
    <property type="entry name" value="PROKAR_LIPOPROTEIN"/>
    <property type="match status" value="1"/>
</dbReference>
<sequence>MKKILNKYIALLLIALVTVSCSSDLDKYALNPNDPETVTPDLLLTVMEVGTFSVYTGNHTRISSLFTQHIAGTSEGQFGQYSNYNITEQTIENEWGTTYENTISPGTVIITDFAEGYDYYNGIAKILLAFNFGVATDLWGDIPFSEASKILSGISNPNYDSQENVIAGIQTLLDEGIGLLSNPNAVNTIVPGADDLIFEGDTDKWISIAYLLKARYALRASLRDASGYDDALGYLASANLTSYADDMNAVFPNSGGNSKNQWKDFEDNRANYIKMGGFFIDLMKDISDPRLPFFASKDQSGDYSGNAVGDINTTSTSKVGPAISSNTVPIGLATYVEAKFIEAEIYMRKNMETEAKAALEEALEASIDKMEVLKSYFEGSDANIPSITTLEKETFITAQTAGTITLEDIMNHKYIALFSSIEPYNDYRRTGFPALTVNPNAANNISVIPVRFPTASTERLYNDNAIVEDDITIPVWWDVN</sequence>
<organism evidence="2 3">
    <name type="scientific">Zhouia spongiae</name>
    <dbReference type="NCBI Taxonomy" id="2202721"/>
    <lineage>
        <taxon>Bacteria</taxon>
        <taxon>Pseudomonadati</taxon>
        <taxon>Bacteroidota</taxon>
        <taxon>Flavobacteriia</taxon>
        <taxon>Flavobacteriales</taxon>
        <taxon>Flavobacteriaceae</taxon>
        <taxon>Zhouia</taxon>
    </lineage>
</organism>
<accession>A0ABY3YRL1</accession>
<dbReference type="Gene3D" id="1.25.40.390">
    <property type="match status" value="1"/>
</dbReference>
<protein>
    <submittedName>
        <fullName evidence="2">SusD/RagB family nutrient-binding outer membrane lipoprotein</fullName>
    </submittedName>
</protein>
<feature type="chain" id="PRO_5046997141" evidence="1">
    <location>
        <begin position="23"/>
        <end position="480"/>
    </location>
</feature>
<dbReference type="InterPro" id="IPR011990">
    <property type="entry name" value="TPR-like_helical_dom_sf"/>
</dbReference>
<keyword evidence="2" id="KW-0449">Lipoprotein</keyword>
<feature type="signal peptide" evidence="1">
    <location>
        <begin position="1"/>
        <end position="22"/>
    </location>
</feature>
<gene>
    <name evidence="2" type="ORF">MQE36_08680</name>
</gene>
<keyword evidence="1" id="KW-0732">Signal</keyword>
<evidence type="ECO:0000256" key="1">
    <source>
        <dbReference type="SAM" id="SignalP"/>
    </source>
</evidence>
<dbReference type="Pfam" id="PF12771">
    <property type="entry name" value="SusD-like_2"/>
    <property type="match status" value="1"/>
</dbReference>
<evidence type="ECO:0000313" key="2">
    <source>
        <dbReference type="EMBL" id="UNZ00400.1"/>
    </source>
</evidence>